<dbReference type="PANTHER" id="PTHR48022:SF80">
    <property type="entry name" value="SUGAR TRANSPORTER, PUTATIVE (AFU_ORTHOLOGUE AFUA_3G12170)-RELATED"/>
    <property type="match status" value="1"/>
</dbReference>
<dbReference type="PROSITE" id="PS50850">
    <property type="entry name" value="MFS"/>
    <property type="match status" value="1"/>
</dbReference>
<comment type="catalytic activity">
    <reaction evidence="7">
        <text>myo-inositol(out) + H(+)(out) = myo-inositol(in) + H(+)(in)</text>
        <dbReference type="Rhea" id="RHEA:60364"/>
        <dbReference type="ChEBI" id="CHEBI:15378"/>
        <dbReference type="ChEBI" id="CHEBI:17268"/>
    </reaction>
</comment>
<feature type="transmembrane region" description="Helical" evidence="9">
    <location>
        <begin position="322"/>
        <end position="342"/>
    </location>
</feature>
<reference evidence="11" key="1">
    <citation type="submission" date="2020-04" db="EMBL/GenBank/DDBJ databases">
        <title>Analysis of mating type loci in Filobasidium floriforme.</title>
        <authorList>
            <person name="Nowrousian M."/>
        </authorList>
    </citation>
    <scope>NUCLEOTIDE SEQUENCE</scope>
    <source>
        <strain evidence="11">CBS 6242</strain>
    </source>
</reference>
<dbReference type="GO" id="GO:0016020">
    <property type="term" value="C:membrane"/>
    <property type="evidence" value="ECO:0007669"/>
    <property type="project" value="UniProtKB-SubCell"/>
</dbReference>
<feature type="transmembrane region" description="Helical" evidence="9">
    <location>
        <begin position="354"/>
        <end position="371"/>
    </location>
</feature>
<comment type="caution">
    <text evidence="11">The sequence shown here is derived from an EMBL/GenBank/DDBJ whole genome shotgun (WGS) entry which is preliminary data.</text>
</comment>
<dbReference type="Proteomes" id="UP000812966">
    <property type="component" value="Unassembled WGS sequence"/>
</dbReference>
<feature type="transmembrane region" description="Helical" evidence="9">
    <location>
        <begin position="129"/>
        <end position="149"/>
    </location>
</feature>
<dbReference type="InterPro" id="IPR020846">
    <property type="entry name" value="MFS_dom"/>
</dbReference>
<dbReference type="Gene3D" id="1.20.1250.20">
    <property type="entry name" value="MFS general substrate transporter like domains"/>
    <property type="match status" value="1"/>
</dbReference>
<dbReference type="EMBL" id="JABELV010000036">
    <property type="protein sequence ID" value="KAG7562239.1"/>
    <property type="molecule type" value="Genomic_DNA"/>
</dbReference>
<comment type="subcellular location">
    <subcellularLocation>
        <location evidence="1">Membrane</location>
        <topology evidence="1">Multi-pass membrane protein</topology>
    </subcellularLocation>
</comment>
<evidence type="ECO:0000256" key="9">
    <source>
        <dbReference type="SAM" id="Phobius"/>
    </source>
</evidence>
<proteinExistence type="inferred from homology"/>
<evidence type="ECO:0000256" key="2">
    <source>
        <dbReference type="ARBA" id="ARBA00010992"/>
    </source>
</evidence>
<feature type="transmembrane region" description="Helical" evidence="9">
    <location>
        <begin position="17"/>
        <end position="35"/>
    </location>
</feature>
<keyword evidence="12" id="KW-1185">Reference proteome</keyword>
<evidence type="ECO:0000256" key="6">
    <source>
        <dbReference type="ARBA" id="ARBA00023136"/>
    </source>
</evidence>
<sequence>MDNAAHDKVLHHNKVAFINYLAAVFAAFGSFLFGYDSGIIGSVISPSYNRFHEYFHAKNSPLVDGKERVDPNITGAIVSVFAGGAFFGALLAGFTANKIGRKRTIQLGSLIATVGCAIQTGAINVGMLIAGRFIAGLAIGVLSMIVPLYQAEISPPHARGLLSGWTQQMIGFGFLVASLVGFGCESLTTSDAQWRIPLAIQIVPAVVLFGGMFFLPYSPRWLASVGREDEARSALVRLHGGERRADMEVIDAEFSEIQAQISWERENVSTSPLDLVRTRPNLHRTLCGCLVQAMCQWTGVNVNAYFAPTIYSNLGYTGNKPLLINSIQSVWSLVVTFVFITFLVDRIGRRKPLIIGPIFMAGFLAWQAGIASQFTAGKGNSGLGIAGIASIFLFSGAFSMSYGPVSWIYQSEIFPMNLRAMGTSASTAANWLNNVIISQFTPIGLENLGWKFFLLFVATNLSNAVLAYFLFPETKGKTLEEIAAVFGDTNVVRPPTEVAINEYEDDKKMGEFSHYDRTDKV</sequence>
<feature type="transmembrane region" description="Helical" evidence="9">
    <location>
        <begin position="161"/>
        <end position="182"/>
    </location>
</feature>
<feature type="transmembrane region" description="Helical" evidence="9">
    <location>
        <begin position="452"/>
        <end position="471"/>
    </location>
</feature>
<keyword evidence="6 9" id="KW-0472">Membrane</keyword>
<name>A0A8K0JN82_9TREE</name>
<evidence type="ECO:0000313" key="12">
    <source>
        <dbReference type="Proteomes" id="UP000812966"/>
    </source>
</evidence>
<dbReference type="FunFam" id="1.20.1250.20:FF:000090">
    <property type="entry name" value="MFS sugar transporter, putative"/>
    <property type="match status" value="1"/>
</dbReference>
<dbReference type="OrthoDB" id="4142200at2759"/>
<dbReference type="PROSITE" id="PS00217">
    <property type="entry name" value="SUGAR_TRANSPORT_2"/>
    <property type="match status" value="1"/>
</dbReference>
<evidence type="ECO:0000256" key="7">
    <source>
        <dbReference type="ARBA" id="ARBA00049119"/>
    </source>
</evidence>
<dbReference type="SUPFAM" id="SSF103473">
    <property type="entry name" value="MFS general substrate transporter"/>
    <property type="match status" value="1"/>
</dbReference>
<feature type="domain" description="Major facilitator superfamily (MFS) profile" evidence="10">
    <location>
        <begin position="22"/>
        <end position="475"/>
    </location>
</feature>
<dbReference type="InterPro" id="IPR003663">
    <property type="entry name" value="Sugar/inositol_transpt"/>
</dbReference>
<feature type="transmembrane region" description="Helical" evidence="9">
    <location>
        <begin position="73"/>
        <end position="92"/>
    </location>
</feature>
<dbReference type="InterPro" id="IPR050360">
    <property type="entry name" value="MFS_Sugar_Transporters"/>
</dbReference>
<comment type="similarity">
    <text evidence="2 8">Belongs to the major facilitator superfamily. Sugar transporter (TC 2.A.1.1) family.</text>
</comment>
<evidence type="ECO:0000256" key="8">
    <source>
        <dbReference type="RuleBase" id="RU003346"/>
    </source>
</evidence>
<keyword evidence="5 9" id="KW-1133">Transmembrane helix</keyword>
<evidence type="ECO:0000256" key="3">
    <source>
        <dbReference type="ARBA" id="ARBA00022448"/>
    </source>
</evidence>
<dbReference type="NCBIfam" id="TIGR00879">
    <property type="entry name" value="SP"/>
    <property type="match status" value="1"/>
</dbReference>
<dbReference type="InterPro" id="IPR036259">
    <property type="entry name" value="MFS_trans_sf"/>
</dbReference>
<keyword evidence="4 9" id="KW-0812">Transmembrane</keyword>
<evidence type="ECO:0000256" key="1">
    <source>
        <dbReference type="ARBA" id="ARBA00004141"/>
    </source>
</evidence>
<dbReference type="PRINTS" id="PR00171">
    <property type="entry name" value="SUGRTRNSPORT"/>
</dbReference>
<protein>
    <recommendedName>
        <fullName evidence="10">Major facilitator superfamily (MFS) profile domain-containing protein</fullName>
    </recommendedName>
</protein>
<evidence type="ECO:0000313" key="11">
    <source>
        <dbReference type="EMBL" id="KAG7562239.1"/>
    </source>
</evidence>
<feature type="transmembrane region" description="Helical" evidence="9">
    <location>
        <begin position="194"/>
        <end position="217"/>
    </location>
</feature>
<dbReference type="PANTHER" id="PTHR48022">
    <property type="entry name" value="PLASTIDIC GLUCOSE TRANSPORTER 4"/>
    <property type="match status" value="1"/>
</dbReference>
<dbReference type="AlphaFoldDB" id="A0A8K0JN82"/>
<organism evidence="11 12">
    <name type="scientific">Filobasidium floriforme</name>
    <dbReference type="NCBI Taxonomy" id="5210"/>
    <lineage>
        <taxon>Eukaryota</taxon>
        <taxon>Fungi</taxon>
        <taxon>Dikarya</taxon>
        <taxon>Basidiomycota</taxon>
        <taxon>Agaricomycotina</taxon>
        <taxon>Tremellomycetes</taxon>
        <taxon>Filobasidiales</taxon>
        <taxon>Filobasidiaceae</taxon>
        <taxon>Filobasidium</taxon>
    </lineage>
</organism>
<dbReference type="GO" id="GO:0005351">
    <property type="term" value="F:carbohydrate:proton symporter activity"/>
    <property type="evidence" value="ECO:0007669"/>
    <property type="project" value="TreeGrafter"/>
</dbReference>
<evidence type="ECO:0000256" key="4">
    <source>
        <dbReference type="ARBA" id="ARBA00022692"/>
    </source>
</evidence>
<evidence type="ECO:0000256" key="5">
    <source>
        <dbReference type="ARBA" id="ARBA00022989"/>
    </source>
</evidence>
<dbReference type="InterPro" id="IPR005829">
    <property type="entry name" value="Sugar_transporter_CS"/>
</dbReference>
<evidence type="ECO:0000259" key="10">
    <source>
        <dbReference type="PROSITE" id="PS50850"/>
    </source>
</evidence>
<accession>A0A8K0JN82</accession>
<dbReference type="Pfam" id="PF00083">
    <property type="entry name" value="Sugar_tr"/>
    <property type="match status" value="1"/>
</dbReference>
<gene>
    <name evidence="11" type="ORF">FFLO_02325</name>
</gene>
<keyword evidence="3 8" id="KW-0813">Transport</keyword>
<feature type="transmembrane region" description="Helical" evidence="9">
    <location>
        <begin position="383"/>
        <end position="409"/>
    </location>
</feature>
<dbReference type="InterPro" id="IPR005828">
    <property type="entry name" value="MFS_sugar_transport-like"/>
</dbReference>